<dbReference type="EMBL" id="FRAA01000006">
    <property type="protein sequence ID" value="SHK62311.1"/>
    <property type="molecule type" value="Genomic_DNA"/>
</dbReference>
<evidence type="ECO:0000313" key="4">
    <source>
        <dbReference type="Proteomes" id="UP000184474"/>
    </source>
</evidence>
<name>A0A1M6TZG6_REIAG</name>
<protein>
    <submittedName>
        <fullName evidence="3">Repeat domain-containing protein</fullName>
    </submittedName>
</protein>
<evidence type="ECO:0000313" key="3">
    <source>
        <dbReference type="EMBL" id="SHK62311.1"/>
    </source>
</evidence>
<dbReference type="PANTHER" id="PTHR46580:SF4">
    <property type="entry name" value="ATP_GTP-BINDING PROTEIN"/>
    <property type="match status" value="1"/>
</dbReference>
<dbReference type="Gene3D" id="2.130.10.130">
    <property type="entry name" value="Integrin alpha, N-terminal"/>
    <property type="match status" value="2"/>
</dbReference>
<reference evidence="4" key="1">
    <citation type="submission" date="2016-11" db="EMBL/GenBank/DDBJ databases">
        <authorList>
            <person name="Varghese N."/>
            <person name="Submissions S."/>
        </authorList>
    </citation>
    <scope>NUCLEOTIDE SEQUENCE [LARGE SCALE GENOMIC DNA]</scope>
    <source>
        <strain evidence="4">DSM 26134</strain>
    </source>
</reference>
<dbReference type="InterPro" id="IPR003961">
    <property type="entry name" value="FN3_dom"/>
</dbReference>
<dbReference type="InterPro" id="IPR028994">
    <property type="entry name" value="Integrin_alpha_N"/>
</dbReference>
<dbReference type="SUPFAM" id="SSF49265">
    <property type="entry name" value="Fibronectin type III"/>
    <property type="match status" value="1"/>
</dbReference>
<dbReference type="InterPro" id="IPR013783">
    <property type="entry name" value="Ig-like_fold"/>
</dbReference>
<dbReference type="InterPro" id="IPR013517">
    <property type="entry name" value="FG-GAP"/>
</dbReference>
<dbReference type="Pfam" id="PF13517">
    <property type="entry name" value="FG-GAP_3"/>
    <property type="match status" value="2"/>
</dbReference>
<dbReference type="STRING" id="156994.SAMN04488028_106243"/>
<evidence type="ECO:0000256" key="2">
    <source>
        <dbReference type="SAM" id="SignalP"/>
    </source>
</evidence>
<proteinExistence type="predicted"/>
<accession>A0A1M6TZG6</accession>
<feature type="chain" id="PRO_5012184005" evidence="2">
    <location>
        <begin position="22"/>
        <end position="645"/>
    </location>
</feature>
<organism evidence="3 4">
    <name type="scientific">Reichenbachiella agariperforans</name>
    <dbReference type="NCBI Taxonomy" id="156994"/>
    <lineage>
        <taxon>Bacteria</taxon>
        <taxon>Pseudomonadati</taxon>
        <taxon>Bacteroidota</taxon>
        <taxon>Cytophagia</taxon>
        <taxon>Cytophagales</taxon>
        <taxon>Reichenbachiellaceae</taxon>
        <taxon>Reichenbachiella</taxon>
    </lineage>
</organism>
<dbReference type="AlphaFoldDB" id="A0A1M6TZG6"/>
<dbReference type="InterPro" id="IPR036116">
    <property type="entry name" value="FN3_sf"/>
</dbReference>
<dbReference type="Proteomes" id="UP000184474">
    <property type="component" value="Unassembled WGS sequence"/>
</dbReference>
<dbReference type="PANTHER" id="PTHR46580">
    <property type="entry name" value="SENSOR KINASE-RELATED"/>
    <property type="match status" value="1"/>
</dbReference>
<dbReference type="CDD" id="cd00063">
    <property type="entry name" value="FN3"/>
    <property type="match status" value="1"/>
</dbReference>
<evidence type="ECO:0000256" key="1">
    <source>
        <dbReference type="ARBA" id="ARBA00022729"/>
    </source>
</evidence>
<dbReference type="RefSeq" id="WP_073124064.1">
    <property type="nucleotide sequence ID" value="NZ_FRAA01000006.1"/>
</dbReference>
<gene>
    <name evidence="3" type="ORF">SAMN04488028_106243</name>
</gene>
<sequence length="645" mass="70387">MKQLKVFSFLIAGFVYSSAWSQTFTEQSVTDIEAMTHAQAEWADFDGDGLMDLIVAGTNAGGSSKVVVYINEGSNSFNTVAVANWEDTDFDLGDYNADGYIDILLSGEDASGNKSLKVFKSNAGSSFSEQNFSLASLSRGGVEWFDFDNDGDLDIAASGFDQTGDETFVMYQYHGSSYTLLDTDILPLALGDMVSFDANNDGYEEVLTTGYDALGNSRARIYTILADGTSELYSELSKGYALNTIAVGDMNEDGLLDIVLSGASELSTEDSDLFVNNGTSFTQVSSFLQELSSPVSRFADLNNDGYTDLLLSGLNGSDYYTLYYQNDGPPSYSFSSHSHDLEPIFEGDLALVDYDADGDQDVFQVGNTGFGNIASLFLSDMSASQVDDPPAAPVSEADFGSHADSVWLSWNESTDDWTDQNSLSYNLYVRTEETGNDWVVSPLSDLSTGYRYENNGGNVGLSTSLQLRGLEEGLYYWAVQAVDANNRGSEFSDQESFSICYDVSIGNDTTICRYEALPLLISDAAATEVNWYSKTDGLLQADAFSYTHTVDKKDTLIAEVIKTYGCVRYDTLIVSVYDLPSFNLGNDTTVCYGEYFDLSVSDLGIVGLDSTNWYSTQTGSFLEDSETLSFEVLEKDTLIAEVFNM</sequence>
<dbReference type="Gene3D" id="2.60.40.10">
    <property type="entry name" value="Immunoglobulins"/>
    <property type="match status" value="1"/>
</dbReference>
<feature type="signal peptide" evidence="2">
    <location>
        <begin position="1"/>
        <end position="21"/>
    </location>
</feature>
<keyword evidence="4" id="KW-1185">Reference proteome</keyword>
<keyword evidence="1 2" id="KW-0732">Signal</keyword>
<dbReference type="SUPFAM" id="SSF69318">
    <property type="entry name" value="Integrin alpha N-terminal domain"/>
    <property type="match status" value="1"/>
</dbReference>
<feature type="non-terminal residue" evidence="3">
    <location>
        <position position="645"/>
    </location>
</feature>